<dbReference type="Pfam" id="PF00300">
    <property type="entry name" value="His_Phos_1"/>
    <property type="match status" value="1"/>
</dbReference>
<dbReference type="InterPro" id="IPR029033">
    <property type="entry name" value="His_PPase_superfam"/>
</dbReference>
<dbReference type="EMBL" id="LDRK01000002">
    <property type="protein sequence ID" value="KTR87464.1"/>
    <property type="molecule type" value="Genomic_DNA"/>
</dbReference>
<accession>A0A147ESR1</accession>
<dbReference type="OrthoDB" id="3215466at2"/>
<proteinExistence type="predicted"/>
<dbReference type="PANTHER" id="PTHR48100:SF51">
    <property type="entry name" value="PHOSPHOGLYCERATE MUTASE"/>
    <property type="match status" value="1"/>
</dbReference>
<dbReference type="AlphaFoldDB" id="A0A147ESR1"/>
<gene>
    <name evidence="1" type="ORF">NS354_00080</name>
</gene>
<dbReference type="Gene3D" id="3.40.50.1240">
    <property type="entry name" value="Phosphoglycerate mutase-like"/>
    <property type="match status" value="1"/>
</dbReference>
<dbReference type="CDD" id="cd07067">
    <property type="entry name" value="HP_PGM_like"/>
    <property type="match status" value="1"/>
</dbReference>
<dbReference type="InterPro" id="IPR013078">
    <property type="entry name" value="His_Pase_superF_clade-1"/>
</dbReference>
<protein>
    <submittedName>
        <fullName evidence="1">Phosphoglycerate mutase</fullName>
    </submittedName>
</protein>
<dbReference type="SMART" id="SM00855">
    <property type="entry name" value="PGAM"/>
    <property type="match status" value="1"/>
</dbReference>
<name>A0A147ESR1_9MICO</name>
<dbReference type="GO" id="GO:0005737">
    <property type="term" value="C:cytoplasm"/>
    <property type="evidence" value="ECO:0007669"/>
    <property type="project" value="TreeGrafter"/>
</dbReference>
<dbReference type="SUPFAM" id="SSF53254">
    <property type="entry name" value="Phosphoglycerate mutase-like"/>
    <property type="match status" value="1"/>
</dbReference>
<sequence>MSDKLLHLVRHGEVHNPDRVLYGRLPGFRLSERGHQMAEAAALELAGSDRLVSRLLASPLERAQQSARPIASALSLEIVTEDRIIEPTNSFEGMVSSGADAAFSKPRYWHRYWNPFRPSWGEPYRQIADRVRAAMNDAWESTRDGDIVMVSHQSPIWMAHLDITGKPLFHNPSSRRCELSSITTFEKRGERWFEVDYRTPAAGLTDDAVDVGAV</sequence>
<dbReference type="PATRIC" id="fig|1079994.3.peg.999"/>
<evidence type="ECO:0000313" key="1">
    <source>
        <dbReference type="EMBL" id="KTR87464.1"/>
    </source>
</evidence>
<dbReference type="InterPro" id="IPR050275">
    <property type="entry name" value="PGM_Phosphatase"/>
</dbReference>
<dbReference type="GO" id="GO:0016791">
    <property type="term" value="F:phosphatase activity"/>
    <property type="evidence" value="ECO:0007669"/>
    <property type="project" value="TreeGrafter"/>
</dbReference>
<keyword evidence="2" id="KW-1185">Reference proteome</keyword>
<organism evidence="1 2">
    <name type="scientific">Leucobacter chromiiresistens</name>
    <dbReference type="NCBI Taxonomy" id="1079994"/>
    <lineage>
        <taxon>Bacteria</taxon>
        <taxon>Bacillati</taxon>
        <taxon>Actinomycetota</taxon>
        <taxon>Actinomycetes</taxon>
        <taxon>Micrococcales</taxon>
        <taxon>Microbacteriaceae</taxon>
        <taxon>Leucobacter</taxon>
    </lineage>
</organism>
<evidence type="ECO:0000313" key="2">
    <source>
        <dbReference type="Proteomes" id="UP000070810"/>
    </source>
</evidence>
<dbReference type="RefSeq" id="WP_058592597.1">
    <property type="nucleotide sequence ID" value="NZ_LDRK01000002.1"/>
</dbReference>
<comment type="caution">
    <text evidence="1">The sequence shown here is derived from an EMBL/GenBank/DDBJ whole genome shotgun (WGS) entry which is preliminary data.</text>
</comment>
<dbReference type="Proteomes" id="UP000070810">
    <property type="component" value="Unassembled WGS sequence"/>
</dbReference>
<reference evidence="1 2" key="1">
    <citation type="journal article" date="2016" name="Front. Microbiol.">
        <title>Genomic Resource of Rice Seed Associated Bacteria.</title>
        <authorList>
            <person name="Midha S."/>
            <person name="Bansal K."/>
            <person name="Sharma S."/>
            <person name="Kumar N."/>
            <person name="Patil P.P."/>
            <person name="Chaudhry V."/>
            <person name="Patil P.B."/>
        </authorList>
    </citation>
    <scope>NUCLEOTIDE SEQUENCE [LARGE SCALE GENOMIC DNA]</scope>
    <source>
        <strain evidence="1 2">NS354</strain>
    </source>
</reference>
<dbReference type="PANTHER" id="PTHR48100">
    <property type="entry name" value="BROAD-SPECIFICITY PHOSPHATASE YOR283W-RELATED"/>
    <property type="match status" value="1"/>
</dbReference>